<dbReference type="EMBL" id="CP015506">
    <property type="protein sequence ID" value="AND40560.1"/>
    <property type="molecule type" value="Genomic_DNA"/>
</dbReference>
<evidence type="ECO:0000313" key="5">
    <source>
        <dbReference type="Proteomes" id="UP000077856"/>
    </source>
</evidence>
<feature type="domain" description="Hydantoinase/oxoprolinase N-terminal" evidence="2">
    <location>
        <begin position="2"/>
        <end position="176"/>
    </location>
</feature>
<dbReference type="PANTHER" id="PTHR11365:SF23">
    <property type="entry name" value="HYPOTHETICAL 5-OXOPROLINASE (EUROFUNG)-RELATED"/>
    <property type="match status" value="1"/>
</dbReference>
<protein>
    <submittedName>
        <fullName evidence="4">5-oxoprolinase</fullName>
    </submittedName>
</protein>
<dbReference type="InterPro" id="IPR049517">
    <property type="entry name" value="ACX-like_C"/>
</dbReference>
<accession>A0A160MCB7</accession>
<dbReference type="InterPro" id="IPR008040">
    <property type="entry name" value="Hydant_A_N"/>
</dbReference>
<dbReference type="SUPFAM" id="SSF53067">
    <property type="entry name" value="Actin-like ATPase domain"/>
    <property type="match status" value="1"/>
</dbReference>
<gene>
    <name evidence="4" type="ORF">A361_15855</name>
</gene>
<feature type="domain" description="Acetophenone carboxylase-like C-terminal" evidence="3">
    <location>
        <begin position="497"/>
        <end position="665"/>
    </location>
</feature>
<proteinExistence type="predicted"/>
<dbReference type="STRING" id="1196031.A361_15855"/>
<dbReference type="Pfam" id="PF05378">
    <property type="entry name" value="Hydant_A_N"/>
    <property type="match status" value="1"/>
</dbReference>
<dbReference type="Proteomes" id="UP000077856">
    <property type="component" value="Chromosome"/>
</dbReference>
<dbReference type="InterPro" id="IPR002821">
    <property type="entry name" value="Hydantoinase_A"/>
</dbReference>
<name>A0A160MCB7_9BACI</name>
<dbReference type="InterPro" id="IPR045079">
    <property type="entry name" value="Oxoprolinase-like"/>
</dbReference>
<dbReference type="Pfam" id="PF01968">
    <property type="entry name" value="Hydantoinase_A"/>
    <property type="match status" value="1"/>
</dbReference>
<organism evidence="4 5">
    <name type="scientific">Cytobacillus oceanisediminis 2691</name>
    <dbReference type="NCBI Taxonomy" id="1196031"/>
    <lineage>
        <taxon>Bacteria</taxon>
        <taxon>Bacillati</taxon>
        <taxon>Bacillota</taxon>
        <taxon>Bacilli</taxon>
        <taxon>Bacillales</taxon>
        <taxon>Bacillaceae</taxon>
        <taxon>Cytobacillus</taxon>
    </lineage>
</organism>
<dbReference type="PANTHER" id="PTHR11365">
    <property type="entry name" value="5-OXOPROLINASE RELATED"/>
    <property type="match status" value="1"/>
</dbReference>
<evidence type="ECO:0000259" key="3">
    <source>
        <dbReference type="Pfam" id="PF19278"/>
    </source>
</evidence>
<feature type="domain" description="Hydantoinase A/oxoprolinase" evidence="1">
    <location>
        <begin position="197"/>
        <end position="482"/>
    </location>
</feature>
<evidence type="ECO:0000313" key="4">
    <source>
        <dbReference type="EMBL" id="AND40560.1"/>
    </source>
</evidence>
<dbReference type="eggNOG" id="COG0145">
    <property type="taxonomic scope" value="Bacteria"/>
</dbReference>
<evidence type="ECO:0000259" key="1">
    <source>
        <dbReference type="Pfam" id="PF01968"/>
    </source>
</evidence>
<dbReference type="GO" id="GO:0005829">
    <property type="term" value="C:cytosol"/>
    <property type="evidence" value="ECO:0007669"/>
    <property type="project" value="TreeGrafter"/>
</dbReference>
<dbReference type="AlphaFoldDB" id="A0A160MCB7"/>
<dbReference type="KEGG" id="bon:A361_15855"/>
<sequence>MRISVDVGGTFTDVVTLDPDSGNLRLEKVETVPKNPAGGVLEGFRKAEVSFSNIDYFVHGTTLGLNALLTRTGADVAIITTKGFRDVYELGRTDRDEMYNFKYRKPELLVPRRHRYEVSERLDYQGSVITPFDREEAVNLAQKLREEGTPSVVVCFLHSYINPSHELEMEEVLKQEYPEVSVTLSHRLTREYREYERTSTAVIDAYIKPIMRTYLDRLGNDLLQEGYGGQFLLTRSGGGAMTAKAAKEEPVHSVMSGPAGGAIGAAYLADLTGNPNLITLDMGGTSLDTTMVVDGQISVENEATVESLPISTPMIDIRTIGSGGGSIAWIDDGGALQVGPKSAGADPGPACYGKGGKNATFTDAALTLGYLDAENFLGGAMTIDPNLSRNSINELAEELELTVEQTAAGIVRISEAKITGAIREISVERGFHPKDFALLGFGGGGGLVSCNVAREIGIPTVVIPPGAGNFSAWGMMMVDVVYDFAQTFVKGLENVDVAEINQLYGNLEADGLESLGQDGFSSKDCHFIRWAEMRYEGQEHTVKIEIPGKALKPSDIPEIAEKFGNAHEQQYGHQTKDPVEIVTLRVRAVGILSKPRIAKLEAGKGDASAAYKDSRPVFIASLNRTVKYAVYDRSALLAGDEIAGPAIIEEPSHTTIMHAGDILTVGEYGELSIAIYNDGGGKS</sequence>
<dbReference type="GO" id="GO:0006749">
    <property type="term" value="P:glutathione metabolic process"/>
    <property type="evidence" value="ECO:0007669"/>
    <property type="project" value="TreeGrafter"/>
</dbReference>
<dbReference type="RefSeq" id="WP_019382171.1">
    <property type="nucleotide sequence ID" value="NZ_CP015506.1"/>
</dbReference>
<dbReference type="Pfam" id="PF19278">
    <property type="entry name" value="Hydant_A_C"/>
    <property type="match status" value="1"/>
</dbReference>
<dbReference type="GO" id="GO:0017168">
    <property type="term" value="F:5-oxoprolinase (ATP-hydrolyzing) activity"/>
    <property type="evidence" value="ECO:0007669"/>
    <property type="project" value="TreeGrafter"/>
</dbReference>
<evidence type="ECO:0000259" key="2">
    <source>
        <dbReference type="Pfam" id="PF05378"/>
    </source>
</evidence>
<dbReference type="InterPro" id="IPR043129">
    <property type="entry name" value="ATPase_NBD"/>
</dbReference>
<reference evidence="4 5" key="1">
    <citation type="submission" date="2016-04" db="EMBL/GenBank/DDBJ databases">
        <title>Complete genome sequence of Bacillus oceanisediminis strain 2691.</title>
        <authorList>
            <person name="Jeong H."/>
            <person name="Kim H.J."/>
            <person name="Lee D.-W."/>
        </authorList>
    </citation>
    <scope>NUCLEOTIDE SEQUENCE [LARGE SCALE GENOMIC DNA]</scope>
    <source>
        <strain evidence="4 5">2691</strain>
    </source>
</reference>